<dbReference type="Proteomes" id="UP000626786">
    <property type="component" value="Unassembled WGS sequence"/>
</dbReference>
<evidence type="ECO:0000313" key="2">
    <source>
        <dbReference type="Proteomes" id="UP000626786"/>
    </source>
</evidence>
<sequence>MELLQWEYWRGYQIKGVFSQFPTTVVIFRQVKNYYFIYSMSGLDETAIPTRKDYVKMEYLLNKELGNLQAYRERSVFNRHTTNQ</sequence>
<evidence type="ECO:0000313" key="1">
    <source>
        <dbReference type="EMBL" id="MBD7983325.1"/>
    </source>
</evidence>
<accession>A0ABR8U6A0</accession>
<name>A0ABR8U6A0_9BACL</name>
<organism evidence="1 2">
    <name type="scientific">Sporosarcina quadrami</name>
    <dbReference type="NCBI Taxonomy" id="2762234"/>
    <lineage>
        <taxon>Bacteria</taxon>
        <taxon>Bacillati</taxon>
        <taxon>Bacillota</taxon>
        <taxon>Bacilli</taxon>
        <taxon>Bacillales</taxon>
        <taxon>Caryophanaceae</taxon>
        <taxon>Sporosarcina</taxon>
    </lineage>
</organism>
<proteinExistence type="predicted"/>
<protein>
    <submittedName>
        <fullName evidence="1">Uncharacterized protein</fullName>
    </submittedName>
</protein>
<reference evidence="1 2" key="1">
    <citation type="submission" date="2020-08" db="EMBL/GenBank/DDBJ databases">
        <title>A Genomic Blueprint of the Chicken Gut Microbiome.</title>
        <authorList>
            <person name="Gilroy R."/>
            <person name="Ravi A."/>
            <person name="Getino M."/>
            <person name="Pursley I."/>
            <person name="Horton D.L."/>
            <person name="Alikhan N.-F."/>
            <person name="Baker D."/>
            <person name="Gharbi K."/>
            <person name="Hall N."/>
            <person name="Watson M."/>
            <person name="Adriaenssens E.M."/>
            <person name="Foster-Nyarko E."/>
            <person name="Jarju S."/>
            <person name="Secka A."/>
            <person name="Antonio M."/>
            <person name="Oren A."/>
            <person name="Chaudhuri R."/>
            <person name="La Ragione R.M."/>
            <person name="Hildebrand F."/>
            <person name="Pallen M.J."/>
        </authorList>
    </citation>
    <scope>NUCLEOTIDE SEQUENCE [LARGE SCALE GENOMIC DNA]</scope>
    <source>
        <strain evidence="1 2">Sa2YVA2</strain>
    </source>
</reference>
<dbReference type="RefSeq" id="WP_191692950.1">
    <property type="nucleotide sequence ID" value="NZ_JACSQN010000001.1"/>
</dbReference>
<keyword evidence="2" id="KW-1185">Reference proteome</keyword>
<gene>
    <name evidence="1" type="ORF">H9649_01925</name>
</gene>
<comment type="caution">
    <text evidence="1">The sequence shown here is derived from an EMBL/GenBank/DDBJ whole genome shotgun (WGS) entry which is preliminary data.</text>
</comment>
<dbReference type="EMBL" id="JACSQN010000001">
    <property type="protein sequence ID" value="MBD7983325.1"/>
    <property type="molecule type" value="Genomic_DNA"/>
</dbReference>